<organism evidence="4 5">
    <name type="scientific">Tetrahymena thermophila (strain SB210)</name>
    <dbReference type="NCBI Taxonomy" id="312017"/>
    <lineage>
        <taxon>Eukaryota</taxon>
        <taxon>Sar</taxon>
        <taxon>Alveolata</taxon>
        <taxon>Ciliophora</taxon>
        <taxon>Intramacronucleata</taxon>
        <taxon>Oligohymenophorea</taxon>
        <taxon>Hymenostomatida</taxon>
        <taxon>Tetrahymenina</taxon>
        <taxon>Tetrahymenidae</taxon>
        <taxon>Tetrahymena</taxon>
    </lineage>
</organism>
<feature type="region of interest" description="Disordered" evidence="1">
    <location>
        <begin position="1556"/>
        <end position="1606"/>
    </location>
</feature>
<dbReference type="Gene3D" id="2.130.10.10">
    <property type="entry name" value="YVTN repeat-like/Quinoprotein amine dehydrogenase"/>
    <property type="match status" value="2"/>
</dbReference>
<dbReference type="KEGG" id="tet:TTHERM_00325610"/>
<feature type="domain" description="Dystroglycan-type cadherin-like" evidence="3">
    <location>
        <begin position="1014"/>
        <end position="1118"/>
    </location>
</feature>
<sequence>MIKSKFYQFLILLSVSLIYCQQPQNWLFSPQYSYIINAKDQQSQFSKIKVSTKTGLIFVSQGDAGIMVVDPQQQFQVIASFATTDNIMGFTQTKDSNYLFMSNNGYLTVFDFSDRKNFVQVAQDTSRVFIVDVKMSPDEQNLYIFQINGNVRILDISTKTSPQYVGSITWQKSQIYTGLVTPDENFILLCQDSYGLAIFALNKSPGSVTGTLAASFPGLTQGYSHNVILTPDSKYIINLDQRNGLSIGDFTQITSANPSSYPLTVNYFLNQWWPSRVTIPSPYSFCLSNDGNFLFLGVRSIGIYTIDITNKQAPSVYQWSYFPFHGNAIALSPTGNYLYFSNAVSLMIFRKTVPIIGQKYVSLYNTLQTRGFDKSNTKFYWRCDYDPTRQAYIGGFNTDGLWVLDVSDPTQFNILKQQYKPPGQSAPIDSFYFKDSHKTLLVSMNDGINFLAVIDASDYTNLQIIQKVPLGQPFPGYIKDVDSNNADTLLGFSMDRTIVFVDTSVLGSYFVLAIWNFLPSMKGFTTGVMISRSEKHFVGACRGYGYFVLDIQDFNNIQLVNYVNSNGAEQVYMSVAFAYQYYLVDGLGGLYIMDQTKLPELVAFSQVVVDGWTNDVTYLKGEKTVIISTLQQGMIYLVDIYDNKNPFIVSSFQYGGQNGLFTCATDDFTRLFINNNVMMRQLPMSVTAYLHTDYIQILGYSPQGDMLFTIINDPDNFQFSVGQTIKINLCYLYQPLDLVVSRVQLYQKQVAYPLPYWISYNPVEVSLQIQILKEAVDPTNLDQPLLNTIVLTSLNPLSSSDFTFTVGSCQTNSAQATSIFNQLQSAGTIDENNLVSPDLHYDDYEQITFSDTTLFPNTSGAQKTYNTCVSGLVKFALLNSIQFTPIYMRIYPSLDLILDNSTQDYISTQAQIVNIIIEIPKFSGRFIYVNQPSVNIQVNQEANILSITGLLANVNSFLRKKIIIFPVPPLKYSQIIATVTVSDSMNYPVVKNLPVSQFPFLVQKQNIEVNPKKTLQSQFSDNIFILTQFGFTIDPQSFIVPDFNTTITYKVLISKNNKFQPFDNTDWLQYNSDGQNFYGNPPQTAFQKSYTVQVTASDGFTKISDTFTVHVNQLPVLFVIQWIATILGPLTGALGAYKFRNVFYNILYHKKTRYSTILCQPNEQFYLKIPLIFNEQKAARQIIKSLLKILEHKKITYNDIVLNKVDSGSQQLNQVQGQNLRKLVSQQSQVIFDGSVNDIYSLSQFMRKKLPSLKNSSKKTKIEVFYLKQNGDFNFEALKQDLTTYDIQFILNSVQTSTKTLKEDFEDEYSTMGICIKYQLVKSLIKMDQKSYQIYKYIKKYSLLLNPQLSESDWYKYYLSIESNEDLDKQGRIYTFPFLSLKINQFLEPFIKLRLIDQEKISILDQENIGDIERQSIYNSVSSQGVNLYLIEEAMRGKAFGVTNKASSSIFPSYGESVHLEPYQISSLVALRYAPGESLKWLQKLLGLDYKPYGPKGNMQLPSWLTLDMQQGLILMKGVPELQNVEDILIRIYTQSQCIIRHFVLRVEENQAEVKKVREESHSRHEYSKKGQKQRRKNSQQIEGSQQDSQEDLYKDPNGSPFSKVLPRPSIFLSAQTKGSPQTPLYQMDGFKEQSQFVVNKSKDKDNHNEGDDDLMKQIENLEL</sequence>
<dbReference type="PANTHER" id="PTHR47197">
    <property type="entry name" value="PROTEIN NIRF"/>
    <property type="match status" value="1"/>
</dbReference>
<dbReference type="GeneID" id="7833135"/>
<dbReference type="EMBL" id="GG662299">
    <property type="protein sequence ID" value="EAS06178.1"/>
    <property type="molecule type" value="Genomic_DNA"/>
</dbReference>
<dbReference type="InterPro" id="IPR015919">
    <property type="entry name" value="Cadherin-like_sf"/>
</dbReference>
<dbReference type="InterPro" id="IPR006644">
    <property type="entry name" value="Cadg"/>
</dbReference>
<name>I7MAU7_TETTS</name>
<proteinExistence type="predicted"/>
<evidence type="ECO:0000256" key="1">
    <source>
        <dbReference type="SAM" id="MobiDB-lite"/>
    </source>
</evidence>
<evidence type="ECO:0000256" key="2">
    <source>
        <dbReference type="SAM" id="SignalP"/>
    </source>
</evidence>
<protein>
    <submittedName>
        <fullName evidence="4">Kinase domain protein</fullName>
    </submittedName>
</protein>
<dbReference type="SUPFAM" id="SSF49313">
    <property type="entry name" value="Cadherin-like"/>
    <property type="match status" value="1"/>
</dbReference>
<feature type="region of interest" description="Disordered" evidence="1">
    <location>
        <begin position="1640"/>
        <end position="1664"/>
    </location>
</feature>
<accession>I7MAU7</accession>
<evidence type="ECO:0000313" key="5">
    <source>
        <dbReference type="Proteomes" id="UP000009168"/>
    </source>
</evidence>
<dbReference type="GO" id="GO:0016301">
    <property type="term" value="F:kinase activity"/>
    <property type="evidence" value="ECO:0007669"/>
    <property type="project" value="UniProtKB-KW"/>
</dbReference>
<reference evidence="5" key="1">
    <citation type="journal article" date="2006" name="PLoS Biol.">
        <title>Macronuclear genome sequence of the ciliate Tetrahymena thermophila, a model eukaryote.</title>
        <authorList>
            <person name="Eisen J.A."/>
            <person name="Coyne R.S."/>
            <person name="Wu M."/>
            <person name="Wu D."/>
            <person name="Thiagarajan M."/>
            <person name="Wortman J.R."/>
            <person name="Badger J.H."/>
            <person name="Ren Q."/>
            <person name="Amedeo P."/>
            <person name="Jones K.M."/>
            <person name="Tallon L.J."/>
            <person name="Delcher A.L."/>
            <person name="Salzberg S.L."/>
            <person name="Silva J.C."/>
            <person name="Haas B.J."/>
            <person name="Majoros W.H."/>
            <person name="Farzad M."/>
            <person name="Carlton J.M."/>
            <person name="Smith R.K. Jr."/>
            <person name="Garg J."/>
            <person name="Pearlman R.E."/>
            <person name="Karrer K.M."/>
            <person name="Sun L."/>
            <person name="Manning G."/>
            <person name="Elde N.C."/>
            <person name="Turkewitz A.P."/>
            <person name="Asai D.J."/>
            <person name="Wilkes D.E."/>
            <person name="Wang Y."/>
            <person name="Cai H."/>
            <person name="Collins K."/>
            <person name="Stewart B.A."/>
            <person name="Lee S.R."/>
            <person name="Wilamowska K."/>
            <person name="Weinberg Z."/>
            <person name="Ruzzo W.L."/>
            <person name="Wloga D."/>
            <person name="Gaertig J."/>
            <person name="Frankel J."/>
            <person name="Tsao C.-C."/>
            <person name="Gorovsky M.A."/>
            <person name="Keeling P.J."/>
            <person name="Waller R.F."/>
            <person name="Patron N.J."/>
            <person name="Cherry J.M."/>
            <person name="Stover N.A."/>
            <person name="Krieger C.J."/>
            <person name="del Toro C."/>
            <person name="Ryder H.F."/>
            <person name="Williamson S.C."/>
            <person name="Barbeau R.A."/>
            <person name="Hamilton E.P."/>
            <person name="Orias E."/>
        </authorList>
    </citation>
    <scope>NUCLEOTIDE SEQUENCE [LARGE SCALE GENOMIC DNA]</scope>
    <source>
        <strain evidence="5">SB210</strain>
    </source>
</reference>
<dbReference type="RefSeq" id="XP_001026423.1">
    <property type="nucleotide sequence ID" value="XM_001026423.1"/>
</dbReference>
<feature type="compositionally biased region" description="Basic and acidic residues" evidence="1">
    <location>
        <begin position="1641"/>
        <end position="1657"/>
    </location>
</feature>
<dbReference type="InParanoid" id="I7MAU7"/>
<feature type="chain" id="PRO_5003712517" evidence="2">
    <location>
        <begin position="21"/>
        <end position="1664"/>
    </location>
</feature>
<dbReference type="GO" id="GO:0005509">
    <property type="term" value="F:calcium ion binding"/>
    <property type="evidence" value="ECO:0007669"/>
    <property type="project" value="InterPro"/>
</dbReference>
<feature type="compositionally biased region" description="Polar residues" evidence="1">
    <location>
        <begin position="1579"/>
        <end position="1588"/>
    </location>
</feature>
<dbReference type="SMART" id="SM00736">
    <property type="entry name" value="CADG"/>
    <property type="match status" value="1"/>
</dbReference>
<dbReference type="InterPro" id="IPR013783">
    <property type="entry name" value="Ig-like_fold"/>
</dbReference>
<dbReference type="HOGENOM" id="CLU_000949_0_0_1"/>
<keyword evidence="2" id="KW-0732">Signal</keyword>
<feature type="signal peptide" evidence="2">
    <location>
        <begin position="1"/>
        <end position="20"/>
    </location>
</feature>
<dbReference type="InterPro" id="IPR015943">
    <property type="entry name" value="WD40/YVTN_repeat-like_dom_sf"/>
</dbReference>
<keyword evidence="4" id="KW-0808">Transferase</keyword>
<dbReference type="SUPFAM" id="SSF101908">
    <property type="entry name" value="Putative isomerase YbhE"/>
    <property type="match status" value="1"/>
</dbReference>
<evidence type="ECO:0000313" key="4">
    <source>
        <dbReference type="EMBL" id="EAS06178.1"/>
    </source>
</evidence>
<dbReference type="Proteomes" id="UP000009168">
    <property type="component" value="Unassembled WGS sequence"/>
</dbReference>
<dbReference type="GO" id="GO:0016020">
    <property type="term" value="C:membrane"/>
    <property type="evidence" value="ECO:0007669"/>
    <property type="project" value="InterPro"/>
</dbReference>
<feature type="compositionally biased region" description="Basic and acidic residues" evidence="1">
    <location>
        <begin position="1556"/>
        <end position="1569"/>
    </location>
</feature>
<keyword evidence="4" id="KW-0418">Kinase</keyword>
<dbReference type="InterPro" id="IPR051200">
    <property type="entry name" value="Host-pathogen_enzymatic-act"/>
</dbReference>
<evidence type="ECO:0000259" key="3">
    <source>
        <dbReference type="SMART" id="SM00736"/>
    </source>
</evidence>
<dbReference type="Gene3D" id="2.60.40.10">
    <property type="entry name" value="Immunoglobulins"/>
    <property type="match status" value="1"/>
</dbReference>
<gene>
    <name evidence="4" type="ORF">TTHERM_00325610</name>
</gene>
<dbReference type="SUPFAM" id="SSF82171">
    <property type="entry name" value="DPP6 N-terminal domain-like"/>
    <property type="match status" value="1"/>
</dbReference>
<keyword evidence="5" id="KW-1185">Reference proteome</keyword>
<dbReference type="PANTHER" id="PTHR47197:SF3">
    <property type="entry name" value="DIHYDRO-HEME D1 DEHYDROGENASE"/>
    <property type="match status" value="1"/>
</dbReference>